<gene>
    <name evidence="1" type="ORF">C1H87_13030</name>
</gene>
<dbReference type="RefSeq" id="WP_102756234.1">
    <property type="nucleotide sequence ID" value="NZ_CP025791.1"/>
</dbReference>
<dbReference type="Proteomes" id="UP000235826">
    <property type="component" value="Chromosome"/>
</dbReference>
<accession>A0A2K9PR83</accession>
<evidence type="ECO:0000313" key="2">
    <source>
        <dbReference type="Proteomes" id="UP000235826"/>
    </source>
</evidence>
<evidence type="ECO:0000313" key="1">
    <source>
        <dbReference type="EMBL" id="AUP79580.1"/>
    </source>
</evidence>
<dbReference type="EMBL" id="CP025791">
    <property type="protein sequence ID" value="AUP79580.1"/>
    <property type="molecule type" value="Genomic_DNA"/>
</dbReference>
<name>A0A2K9PR83_9FLAO</name>
<sequence length="165" mass="18947">MKFLIVLISAISINTLSIDLSTVRNAYKKAAQDHTKVKTFNNLLLKITKKDKAALVAYKGAAIALLARQEKKVKDKKKLFLEGVSYVEYAIEKSSNNIEVRFVRLGIQENTPKLLKYKNHIEEDKQFILKHFKDITSSNLKYHIKDYILQSKAFSDEEKIVISSQ</sequence>
<reference evidence="1 2" key="1">
    <citation type="submission" date="2018-01" db="EMBL/GenBank/DDBJ databases">
        <title>Complete genome sequence of Flavivirga eckloniae ECD14 isolated from seaweed Ecklonia cava.</title>
        <authorList>
            <person name="Lee J.H."/>
            <person name="Baik K.S."/>
            <person name="Seong C.N."/>
        </authorList>
    </citation>
    <scope>NUCLEOTIDE SEQUENCE [LARGE SCALE GENOMIC DNA]</scope>
    <source>
        <strain evidence="1 2">ECD14</strain>
    </source>
</reference>
<dbReference type="KEGG" id="fek:C1H87_13030"/>
<proteinExistence type="predicted"/>
<organism evidence="1 2">
    <name type="scientific">Flavivirga eckloniae</name>
    <dbReference type="NCBI Taxonomy" id="1803846"/>
    <lineage>
        <taxon>Bacteria</taxon>
        <taxon>Pseudomonadati</taxon>
        <taxon>Bacteroidota</taxon>
        <taxon>Flavobacteriia</taxon>
        <taxon>Flavobacteriales</taxon>
        <taxon>Flavobacteriaceae</taxon>
        <taxon>Flavivirga</taxon>
    </lineage>
</organism>
<keyword evidence="2" id="KW-1185">Reference proteome</keyword>
<dbReference type="OrthoDB" id="663842at2"/>
<protein>
    <submittedName>
        <fullName evidence="1">Uncharacterized protein</fullName>
    </submittedName>
</protein>
<dbReference type="AlphaFoldDB" id="A0A2K9PR83"/>